<feature type="region of interest" description="Disordered" evidence="1">
    <location>
        <begin position="75"/>
        <end position="97"/>
    </location>
</feature>
<organism evidence="2 3">
    <name type="scientific">Immersiella caudata</name>
    <dbReference type="NCBI Taxonomy" id="314043"/>
    <lineage>
        <taxon>Eukaryota</taxon>
        <taxon>Fungi</taxon>
        <taxon>Dikarya</taxon>
        <taxon>Ascomycota</taxon>
        <taxon>Pezizomycotina</taxon>
        <taxon>Sordariomycetes</taxon>
        <taxon>Sordariomycetidae</taxon>
        <taxon>Sordariales</taxon>
        <taxon>Lasiosphaeriaceae</taxon>
        <taxon>Immersiella</taxon>
    </lineage>
</organism>
<accession>A0AA39WVV6</accession>
<reference evidence="2" key="1">
    <citation type="submission" date="2023-06" db="EMBL/GenBank/DDBJ databases">
        <title>Genome-scale phylogeny and comparative genomics of the fungal order Sordariales.</title>
        <authorList>
            <consortium name="Lawrence Berkeley National Laboratory"/>
            <person name="Hensen N."/>
            <person name="Bonometti L."/>
            <person name="Westerberg I."/>
            <person name="Brannstrom I.O."/>
            <person name="Guillou S."/>
            <person name="Cros-Aarteil S."/>
            <person name="Calhoun S."/>
            <person name="Haridas S."/>
            <person name="Kuo A."/>
            <person name="Mondo S."/>
            <person name="Pangilinan J."/>
            <person name="Riley R."/>
            <person name="Labutti K."/>
            <person name="Andreopoulos B."/>
            <person name="Lipzen A."/>
            <person name="Chen C."/>
            <person name="Yanf M."/>
            <person name="Daum C."/>
            <person name="Ng V."/>
            <person name="Clum A."/>
            <person name="Steindorff A."/>
            <person name="Ohm R."/>
            <person name="Martin F."/>
            <person name="Silar P."/>
            <person name="Natvig D."/>
            <person name="Lalanne C."/>
            <person name="Gautier V."/>
            <person name="Ament-Velasquez S.L."/>
            <person name="Kruys A."/>
            <person name="Hutchinson M.I."/>
            <person name="Powell A.J."/>
            <person name="Barry K."/>
            <person name="Miller A.N."/>
            <person name="Grigoriev I.V."/>
            <person name="Debuchy R."/>
            <person name="Gladieux P."/>
            <person name="Thoren M.H."/>
            <person name="Johannesson H."/>
        </authorList>
    </citation>
    <scope>NUCLEOTIDE SEQUENCE</scope>
    <source>
        <strain evidence="2">CBS 606.72</strain>
    </source>
</reference>
<protein>
    <submittedName>
        <fullName evidence="2">Uncharacterized protein</fullName>
    </submittedName>
</protein>
<comment type="caution">
    <text evidence="2">The sequence shown here is derived from an EMBL/GenBank/DDBJ whole genome shotgun (WGS) entry which is preliminary data.</text>
</comment>
<keyword evidence="3" id="KW-1185">Reference proteome</keyword>
<name>A0AA39WVV6_9PEZI</name>
<sequence>MDSHDIVSMPRQMEECCKTRMFGRDNIAVTAGSGSGCASGGIWWSGGGCQCQVALRSRRPMLAVRREWGLGDERPEQRVSLRPDALESPPSRRFAQPPASRTTIACIAGSCLSVCRHTLDTTPRTNGLPPAAFAMGLAAVGFEMHDYPRQRVAFWGASGSLEGLTRMQPMQPTPKLTATAPANHIVSSLRTCSYADRYLAAVAEDTEDTAYQSCFL</sequence>
<dbReference type="Proteomes" id="UP001175000">
    <property type="component" value="Unassembled WGS sequence"/>
</dbReference>
<gene>
    <name evidence="2" type="ORF">B0T14DRAFT_150388</name>
</gene>
<evidence type="ECO:0000256" key="1">
    <source>
        <dbReference type="SAM" id="MobiDB-lite"/>
    </source>
</evidence>
<evidence type="ECO:0000313" key="3">
    <source>
        <dbReference type="Proteomes" id="UP001175000"/>
    </source>
</evidence>
<feature type="compositionally biased region" description="Basic and acidic residues" evidence="1">
    <location>
        <begin position="75"/>
        <end position="85"/>
    </location>
</feature>
<dbReference type="EMBL" id="JAULSU010000003">
    <property type="protein sequence ID" value="KAK0622588.1"/>
    <property type="molecule type" value="Genomic_DNA"/>
</dbReference>
<proteinExistence type="predicted"/>
<evidence type="ECO:0000313" key="2">
    <source>
        <dbReference type="EMBL" id="KAK0622588.1"/>
    </source>
</evidence>
<dbReference type="AlphaFoldDB" id="A0AA39WVV6"/>